<evidence type="ECO:0000313" key="5">
    <source>
        <dbReference type="EMBL" id="ABC33213.1"/>
    </source>
</evidence>
<dbReference type="CAZy" id="GH16">
    <property type="family name" value="Glycoside Hydrolase Family 16"/>
</dbReference>
<feature type="signal peptide" evidence="3">
    <location>
        <begin position="1"/>
        <end position="27"/>
    </location>
</feature>
<dbReference type="GO" id="GO:0004553">
    <property type="term" value="F:hydrolase activity, hydrolyzing O-glycosyl compounds"/>
    <property type="evidence" value="ECO:0007669"/>
    <property type="project" value="InterPro"/>
</dbReference>
<feature type="region of interest" description="Disordered" evidence="2">
    <location>
        <begin position="301"/>
        <end position="323"/>
    </location>
</feature>
<evidence type="ECO:0000256" key="2">
    <source>
        <dbReference type="SAM" id="MobiDB-lite"/>
    </source>
</evidence>
<dbReference type="CDD" id="cd00413">
    <property type="entry name" value="Glyco_hydrolase_16"/>
    <property type="match status" value="1"/>
</dbReference>
<dbReference type="KEGG" id="hch:HCH_06576"/>
<keyword evidence="3" id="KW-0732">Signal</keyword>
<sequence>MALKTRTLTIGALALGATTLFSPTTFAAAYNAGVAATGFNTEPAQTGVNLHPYAELRNLRDPGIFTLYMDVMKQGQESPVHRFQCRTPELAARAQFRCNGDFQTEEPGVYFIRARAGSIHAGDYFNGDSLYPGQKDSAPLALAEPEAPVEDLVIDAFADASRYEGLHQNLLGGWTDDDGSLQSDQVSNGALRLISGGGGYWYSVLATDTCFDASPYTHLKLSLSASQRADLSLSLHTRDDSCATRQGASQAVKVTVEPGAHEVLIPLQDFQLSDLSKVHALVADHLQSGVEYGIADISLVARDDNDDGDDNGDPDPGEPQINDEFTANQGQWYSRRQPNGAVDFGAADAAAGDNAVLSLLFPGDPNLNSGDNASPYYASEVGYNQKTHYGRYETRVNFAACGPGEEAVNGIFIYDNDGTDKNGNGLADNTEIDIELLCGEPNVLWLTTWTDYGGDGENQFRKKSRAIDMATGAYRETPAGMEGTYETVPAGALPNVRLTDFPRADTYYTVGFDWHADRIRWYIRLDGKEVTLWDMRDAAMVPQRPAIFMLNLWHSPWHWFNYGPADYPAANAEMKVDYYRFTPF</sequence>
<name>Q2S811_HAHCH</name>
<dbReference type="PROSITE" id="PS51762">
    <property type="entry name" value="GH16_2"/>
    <property type="match status" value="1"/>
</dbReference>
<evidence type="ECO:0000313" key="6">
    <source>
        <dbReference type="Proteomes" id="UP000000238"/>
    </source>
</evidence>
<dbReference type="Proteomes" id="UP000000238">
    <property type="component" value="Chromosome"/>
</dbReference>
<evidence type="ECO:0000256" key="3">
    <source>
        <dbReference type="SAM" id="SignalP"/>
    </source>
</evidence>
<proteinExistence type="inferred from homology"/>
<dbReference type="AlphaFoldDB" id="Q2S811"/>
<evidence type="ECO:0000259" key="4">
    <source>
        <dbReference type="PROSITE" id="PS51762"/>
    </source>
</evidence>
<keyword evidence="6" id="KW-1185">Reference proteome</keyword>
<dbReference type="eggNOG" id="COG2273">
    <property type="taxonomic scope" value="Bacteria"/>
</dbReference>
<feature type="compositionally biased region" description="Acidic residues" evidence="2">
    <location>
        <begin position="304"/>
        <end position="316"/>
    </location>
</feature>
<reference evidence="5 6" key="1">
    <citation type="journal article" date="2005" name="Nucleic Acids Res.">
        <title>Genomic blueprint of Hahella chejuensis, a marine microbe producing an algicidal agent.</title>
        <authorList>
            <person name="Jeong H."/>
            <person name="Yim J.H."/>
            <person name="Lee C."/>
            <person name="Choi S.-H."/>
            <person name="Park Y.K."/>
            <person name="Yoon S.H."/>
            <person name="Hur C.-G."/>
            <person name="Kang H.-Y."/>
            <person name="Kim D."/>
            <person name="Lee H.H."/>
            <person name="Park K.H."/>
            <person name="Park S.-H."/>
            <person name="Park H.-S."/>
            <person name="Lee H.K."/>
            <person name="Oh T.K."/>
            <person name="Kim J.F."/>
        </authorList>
    </citation>
    <scope>NUCLEOTIDE SEQUENCE [LARGE SCALE GENOMIC DNA]</scope>
    <source>
        <strain evidence="5 6">KCTC 2396</strain>
    </source>
</reference>
<feature type="chain" id="PRO_5004215154" description="GH16 domain-containing protein" evidence="3">
    <location>
        <begin position="28"/>
        <end position="584"/>
    </location>
</feature>
<dbReference type="Gene3D" id="2.60.120.200">
    <property type="match status" value="1"/>
</dbReference>
<feature type="domain" description="GH16" evidence="4">
    <location>
        <begin position="308"/>
        <end position="584"/>
    </location>
</feature>
<evidence type="ECO:0000256" key="1">
    <source>
        <dbReference type="ARBA" id="ARBA00006865"/>
    </source>
</evidence>
<dbReference type="HOGENOM" id="CLU_466742_0_0_6"/>
<dbReference type="InterPro" id="IPR013320">
    <property type="entry name" value="ConA-like_dom_sf"/>
</dbReference>
<dbReference type="SUPFAM" id="SSF49899">
    <property type="entry name" value="Concanavalin A-like lectins/glucanases"/>
    <property type="match status" value="1"/>
</dbReference>
<dbReference type="InterPro" id="IPR000757">
    <property type="entry name" value="Beta-glucanase-like"/>
</dbReference>
<protein>
    <recommendedName>
        <fullName evidence="4">GH16 domain-containing protein</fullName>
    </recommendedName>
</protein>
<dbReference type="EMBL" id="CP000155">
    <property type="protein sequence ID" value="ABC33213.1"/>
    <property type="molecule type" value="Genomic_DNA"/>
</dbReference>
<dbReference type="GO" id="GO:0005975">
    <property type="term" value="P:carbohydrate metabolic process"/>
    <property type="evidence" value="ECO:0007669"/>
    <property type="project" value="InterPro"/>
</dbReference>
<accession>Q2S811</accession>
<dbReference type="STRING" id="349521.HCH_06576"/>
<comment type="similarity">
    <text evidence="1">Belongs to the glycosyl hydrolase 16 family.</text>
</comment>
<organism evidence="5 6">
    <name type="scientific">Hahella chejuensis (strain KCTC 2396)</name>
    <dbReference type="NCBI Taxonomy" id="349521"/>
    <lineage>
        <taxon>Bacteria</taxon>
        <taxon>Pseudomonadati</taxon>
        <taxon>Pseudomonadota</taxon>
        <taxon>Gammaproteobacteria</taxon>
        <taxon>Oceanospirillales</taxon>
        <taxon>Hahellaceae</taxon>
        <taxon>Hahella</taxon>
    </lineage>
</organism>
<gene>
    <name evidence="5" type="ordered locus">HCH_06576</name>
</gene>